<protein>
    <submittedName>
        <fullName evidence="2">Uncharacterized protein</fullName>
    </submittedName>
</protein>
<organism evidence="2">
    <name type="scientific">marine metagenome</name>
    <dbReference type="NCBI Taxonomy" id="408172"/>
    <lineage>
        <taxon>unclassified sequences</taxon>
        <taxon>metagenomes</taxon>
        <taxon>ecological metagenomes</taxon>
    </lineage>
</organism>
<dbReference type="EMBL" id="UINC01000888">
    <property type="protein sequence ID" value="SUZ62795.1"/>
    <property type="molecule type" value="Genomic_DNA"/>
</dbReference>
<sequence length="156" mass="16979">MERALGRPLSVPEPASGGELSESERDHLCNGATDLYVNELAWENITDEEQVEGEPLAELAFPGFLAFIQGLLLEKVMPDSLAPANPRPEIAEDVVKFLAERVVALQDQMGGSDEGDTEQRARDLAVTDRLLDLVLFRLHGVDPADVEGFRDPAPAS</sequence>
<evidence type="ECO:0000313" key="2">
    <source>
        <dbReference type="EMBL" id="SUZ62795.1"/>
    </source>
</evidence>
<feature type="region of interest" description="Disordered" evidence="1">
    <location>
        <begin position="1"/>
        <end position="24"/>
    </location>
</feature>
<name>A0A381P787_9ZZZZ</name>
<proteinExistence type="predicted"/>
<dbReference type="AlphaFoldDB" id="A0A381P787"/>
<evidence type="ECO:0000256" key="1">
    <source>
        <dbReference type="SAM" id="MobiDB-lite"/>
    </source>
</evidence>
<gene>
    <name evidence="2" type="ORF">METZ01_LOCUS15649</name>
</gene>
<reference evidence="2" key="1">
    <citation type="submission" date="2018-05" db="EMBL/GenBank/DDBJ databases">
        <authorList>
            <person name="Lanie J.A."/>
            <person name="Ng W.-L."/>
            <person name="Kazmierczak K.M."/>
            <person name="Andrzejewski T.M."/>
            <person name="Davidsen T.M."/>
            <person name="Wayne K.J."/>
            <person name="Tettelin H."/>
            <person name="Glass J.I."/>
            <person name="Rusch D."/>
            <person name="Podicherti R."/>
            <person name="Tsui H.-C.T."/>
            <person name="Winkler M.E."/>
        </authorList>
    </citation>
    <scope>NUCLEOTIDE SEQUENCE</scope>
</reference>
<accession>A0A381P787</accession>